<dbReference type="EMBL" id="KI630319">
    <property type="protein sequence ID" value="EYU41668.1"/>
    <property type="molecule type" value="Genomic_DNA"/>
</dbReference>
<dbReference type="PANTHER" id="PTHR46119">
    <property type="entry name" value="OS08G0405700 PROTEIN"/>
    <property type="match status" value="1"/>
</dbReference>
<evidence type="ECO:0000256" key="2">
    <source>
        <dbReference type="SAM" id="MobiDB-lite"/>
    </source>
</evidence>
<feature type="compositionally biased region" description="Basic and acidic residues" evidence="2">
    <location>
        <begin position="56"/>
        <end position="71"/>
    </location>
</feature>
<protein>
    <recommendedName>
        <fullName evidence="3">HMA domain-containing protein</fullName>
    </recommendedName>
</protein>
<evidence type="ECO:0000313" key="5">
    <source>
        <dbReference type="Proteomes" id="UP000030748"/>
    </source>
</evidence>
<evidence type="ECO:0000256" key="1">
    <source>
        <dbReference type="ARBA" id="ARBA00004170"/>
    </source>
</evidence>
<dbReference type="Pfam" id="PF00403">
    <property type="entry name" value="HMA"/>
    <property type="match status" value="1"/>
</dbReference>
<reference evidence="4 5" key="1">
    <citation type="journal article" date="2013" name="Proc. Natl. Acad. Sci. U.S.A.">
        <title>Fine-scale variation in meiotic recombination in Mimulus inferred from population shotgun sequencing.</title>
        <authorList>
            <person name="Hellsten U."/>
            <person name="Wright K.M."/>
            <person name="Jenkins J."/>
            <person name="Shu S."/>
            <person name="Yuan Y."/>
            <person name="Wessler S.R."/>
            <person name="Schmutz J."/>
            <person name="Willis J.H."/>
            <person name="Rokhsar D.S."/>
        </authorList>
    </citation>
    <scope>NUCLEOTIDE SEQUENCE [LARGE SCALE GENOMIC DNA]</scope>
    <source>
        <strain evidence="5">cv. DUN x IM62</strain>
    </source>
</reference>
<dbReference type="GO" id="GO:0016020">
    <property type="term" value="C:membrane"/>
    <property type="evidence" value="ECO:0007669"/>
    <property type="project" value="UniProtKB-SubCell"/>
</dbReference>
<proteinExistence type="predicted"/>
<feature type="region of interest" description="Disordered" evidence="2">
    <location>
        <begin position="1"/>
        <end position="81"/>
    </location>
</feature>
<dbReference type="GO" id="GO:0046872">
    <property type="term" value="F:metal ion binding"/>
    <property type="evidence" value="ECO:0007669"/>
    <property type="project" value="InterPro"/>
</dbReference>
<sequence>MASSSYSTPAAAAGSSSPAIDRHNPIITDSRRSSTYSIQAIPPPHQKKKKRNKKIPLKENVDHSNHKKNIDITDGGGDGESIKITTTTTTTATGRKSFLCTKPGDFITPSPGSSTRFLLSTDQNLVLNDSDFVPSLKSETPIANYTKPPSFSSASSTDHDQVVVLRVSLHCRGCERKMRKHISRMEGVKSFNIDFAAKKVTVTGKVTPVEVLSSISKVKNAQLWPPTISSATPPPPPPPPPPPLNRSNSIEFENKGDGAYHVTDKRFLF</sequence>
<feature type="compositionally biased region" description="Basic residues" evidence="2">
    <location>
        <begin position="45"/>
        <end position="55"/>
    </location>
</feature>
<accession>A0A022RPF5</accession>
<dbReference type="STRING" id="4155.A0A022RPF5"/>
<feature type="compositionally biased region" description="Low complexity" evidence="2">
    <location>
        <begin position="1"/>
        <end position="19"/>
    </location>
</feature>
<feature type="domain" description="HMA" evidence="3">
    <location>
        <begin position="160"/>
        <end position="226"/>
    </location>
</feature>
<dbReference type="CDD" id="cd00371">
    <property type="entry name" value="HMA"/>
    <property type="match status" value="1"/>
</dbReference>
<feature type="compositionally biased region" description="Pro residues" evidence="2">
    <location>
        <begin position="232"/>
        <end position="244"/>
    </location>
</feature>
<keyword evidence="5" id="KW-1185">Reference proteome</keyword>
<name>A0A022RPF5_ERYGU</name>
<organism evidence="4 5">
    <name type="scientific">Erythranthe guttata</name>
    <name type="common">Yellow monkey flower</name>
    <name type="synonym">Mimulus guttatus</name>
    <dbReference type="NCBI Taxonomy" id="4155"/>
    <lineage>
        <taxon>Eukaryota</taxon>
        <taxon>Viridiplantae</taxon>
        <taxon>Streptophyta</taxon>
        <taxon>Embryophyta</taxon>
        <taxon>Tracheophyta</taxon>
        <taxon>Spermatophyta</taxon>
        <taxon>Magnoliopsida</taxon>
        <taxon>eudicotyledons</taxon>
        <taxon>Gunneridae</taxon>
        <taxon>Pentapetalae</taxon>
        <taxon>asterids</taxon>
        <taxon>lamiids</taxon>
        <taxon>Lamiales</taxon>
        <taxon>Phrymaceae</taxon>
        <taxon>Erythranthe</taxon>
    </lineage>
</organism>
<dbReference type="AlphaFoldDB" id="A0A022RPF5"/>
<dbReference type="PANTHER" id="PTHR46119:SF15">
    <property type="entry name" value="PROTEIN SODIUM POTASSIUM ROOT DEFECTIVE 2"/>
    <property type="match status" value="1"/>
</dbReference>
<dbReference type="eggNOG" id="KOG1603">
    <property type="taxonomic scope" value="Eukaryota"/>
</dbReference>
<dbReference type="Proteomes" id="UP000030748">
    <property type="component" value="Unassembled WGS sequence"/>
</dbReference>
<evidence type="ECO:0000313" key="4">
    <source>
        <dbReference type="EMBL" id="EYU41668.1"/>
    </source>
</evidence>
<dbReference type="SUPFAM" id="SSF55008">
    <property type="entry name" value="HMA, heavy metal-associated domain"/>
    <property type="match status" value="1"/>
</dbReference>
<dbReference type="PROSITE" id="PS50846">
    <property type="entry name" value="HMA_2"/>
    <property type="match status" value="1"/>
</dbReference>
<feature type="region of interest" description="Disordered" evidence="2">
    <location>
        <begin position="225"/>
        <end position="255"/>
    </location>
</feature>
<evidence type="ECO:0000259" key="3">
    <source>
        <dbReference type="PROSITE" id="PS50846"/>
    </source>
</evidence>
<dbReference type="GO" id="GO:0009626">
    <property type="term" value="P:plant-type hypersensitive response"/>
    <property type="evidence" value="ECO:0007669"/>
    <property type="project" value="UniProtKB-KW"/>
</dbReference>
<gene>
    <name evidence="4" type="ORF">MIMGU_mgv1a011836mg</name>
</gene>
<comment type="subcellular location">
    <subcellularLocation>
        <location evidence="1">Membrane</location>
        <topology evidence="1">Peripheral membrane protein</topology>
    </subcellularLocation>
</comment>
<dbReference type="InterPro" id="IPR036163">
    <property type="entry name" value="HMA_dom_sf"/>
</dbReference>
<dbReference type="InterPro" id="IPR044526">
    <property type="entry name" value="NAKR1-3"/>
</dbReference>
<feature type="compositionally biased region" description="Basic and acidic residues" evidence="2">
    <location>
        <begin position="20"/>
        <end position="32"/>
    </location>
</feature>
<dbReference type="Gene3D" id="3.30.70.100">
    <property type="match status" value="1"/>
</dbReference>
<dbReference type="InterPro" id="IPR006121">
    <property type="entry name" value="HMA_dom"/>
</dbReference>